<dbReference type="Pfam" id="PF02518">
    <property type="entry name" value="HATPase_c"/>
    <property type="match status" value="1"/>
</dbReference>
<evidence type="ECO:0000256" key="12">
    <source>
        <dbReference type="ARBA" id="ARBA00022777"/>
    </source>
</evidence>
<evidence type="ECO:0000256" key="19">
    <source>
        <dbReference type="SAM" id="Phobius"/>
    </source>
</evidence>
<keyword evidence="19" id="KW-1133">Transmembrane helix</keyword>
<dbReference type="EC" id="2.7.13.3" evidence="4"/>
<evidence type="ECO:0000256" key="8">
    <source>
        <dbReference type="ARBA" id="ARBA00022553"/>
    </source>
</evidence>
<dbReference type="PANTHER" id="PTHR24421:SF10">
    <property type="entry name" value="NITRATE_NITRITE SENSOR PROTEIN NARQ"/>
    <property type="match status" value="1"/>
</dbReference>
<dbReference type="InterPro" id="IPR004358">
    <property type="entry name" value="Sig_transdc_His_kin-like_C"/>
</dbReference>
<dbReference type="EMBL" id="BAABDI010000008">
    <property type="protein sequence ID" value="GAA3970518.1"/>
    <property type="molecule type" value="Genomic_DNA"/>
</dbReference>
<gene>
    <name evidence="22" type="ORF">GCM10022407_15450</name>
</gene>
<comment type="cofactor">
    <cofactor evidence="2">
        <name>[4Fe-4S] cluster</name>
        <dbReference type="ChEBI" id="CHEBI:49883"/>
    </cofactor>
</comment>
<dbReference type="PROSITE" id="PS50109">
    <property type="entry name" value="HIS_KIN"/>
    <property type="match status" value="1"/>
</dbReference>
<dbReference type="Gene3D" id="3.30.565.10">
    <property type="entry name" value="Histidine kinase-like ATPase, C-terminal domain"/>
    <property type="match status" value="1"/>
</dbReference>
<dbReference type="SMART" id="SM00387">
    <property type="entry name" value="HATPase_c"/>
    <property type="match status" value="1"/>
</dbReference>
<evidence type="ECO:0000256" key="16">
    <source>
        <dbReference type="ARBA" id="ARBA00023014"/>
    </source>
</evidence>
<feature type="transmembrane region" description="Helical" evidence="19">
    <location>
        <begin position="351"/>
        <end position="370"/>
    </location>
</feature>
<feature type="chain" id="PRO_5045552743" description="Oxygen sensor histidine kinase NreB" evidence="20">
    <location>
        <begin position="21"/>
        <end position="609"/>
    </location>
</feature>
<comment type="function">
    <text evidence="17">Member of the two-component regulatory system NreB/NreC involved in the control of dissimilatory nitrate/nitrite reduction in response to oxygen. NreB functions as a direct oxygen sensor histidine kinase which is autophosphorylated, in the absence of oxygen, probably at the conserved histidine residue, and transfers its phosphate group probably to a conserved aspartate residue of NreC. NreB/NreC activates the expression of the nitrate (narGHJI) and nitrite (nir) reductase operons, as well as the putative nitrate transporter gene narT.</text>
</comment>
<dbReference type="InterPro" id="IPR003594">
    <property type="entry name" value="HATPase_dom"/>
</dbReference>
<evidence type="ECO:0000256" key="1">
    <source>
        <dbReference type="ARBA" id="ARBA00000085"/>
    </source>
</evidence>
<evidence type="ECO:0000256" key="20">
    <source>
        <dbReference type="SAM" id="SignalP"/>
    </source>
</evidence>
<keyword evidence="9" id="KW-0808">Transferase</keyword>
<keyword evidence="23" id="KW-1185">Reference proteome</keyword>
<dbReference type="SUPFAM" id="SSF48452">
    <property type="entry name" value="TPR-like"/>
    <property type="match status" value="1"/>
</dbReference>
<name>A0ABP7PUW2_9BACT</name>
<evidence type="ECO:0000256" key="13">
    <source>
        <dbReference type="ARBA" id="ARBA00022840"/>
    </source>
</evidence>
<comment type="caution">
    <text evidence="22">The sequence shown here is derived from an EMBL/GenBank/DDBJ whole genome shotgun (WGS) entry which is preliminary data.</text>
</comment>
<dbReference type="InterPro" id="IPR036890">
    <property type="entry name" value="HATPase_C_sf"/>
</dbReference>
<evidence type="ECO:0000256" key="14">
    <source>
        <dbReference type="ARBA" id="ARBA00023004"/>
    </source>
</evidence>
<evidence type="ECO:0000256" key="18">
    <source>
        <dbReference type="ARBA" id="ARBA00030800"/>
    </source>
</evidence>
<evidence type="ECO:0000256" key="17">
    <source>
        <dbReference type="ARBA" id="ARBA00024827"/>
    </source>
</evidence>
<dbReference type="SUPFAM" id="SSF55874">
    <property type="entry name" value="ATPase domain of HSP90 chaperone/DNA topoisomerase II/histidine kinase"/>
    <property type="match status" value="1"/>
</dbReference>
<dbReference type="InterPro" id="IPR011990">
    <property type="entry name" value="TPR-like_helical_dom_sf"/>
</dbReference>
<dbReference type="SMART" id="SM00028">
    <property type="entry name" value="TPR"/>
    <property type="match status" value="5"/>
</dbReference>
<keyword evidence="20" id="KW-0732">Signal</keyword>
<keyword evidence="6" id="KW-0004">4Fe-4S</keyword>
<reference evidence="23" key="1">
    <citation type="journal article" date="2019" name="Int. J. Syst. Evol. Microbiol.">
        <title>The Global Catalogue of Microorganisms (GCM) 10K type strain sequencing project: providing services to taxonomists for standard genome sequencing and annotation.</title>
        <authorList>
            <consortium name="The Broad Institute Genomics Platform"/>
            <consortium name="The Broad Institute Genome Sequencing Center for Infectious Disease"/>
            <person name="Wu L."/>
            <person name="Ma J."/>
        </authorList>
    </citation>
    <scope>NUCLEOTIDE SEQUENCE [LARGE SCALE GENOMIC DNA]</scope>
    <source>
        <strain evidence="23">JCM 17217</strain>
    </source>
</reference>
<evidence type="ECO:0000259" key="21">
    <source>
        <dbReference type="PROSITE" id="PS50109"/>
    </source>
</evidence>
<evidence type="ECO:0000256" key="9">
    <source>
        <dbReference type="ARBA" id="ARBA00022679"/>
    </source>
</evidence>
<dbReference type="InterPro" id="IPR005467">
    <property type="entry name" value="His_kinase_dom"/>
</dbReference>
<dbReference type="Pfam" id="PF07730">
    <property type="entry name" value="HisKA_3"/>
    <property type="match status" value="1"/>
</dbReference>
<dbReference type="InterPro" id="IPR011712">
    <property type="entry name" value="Sig_transdc_His_kin_sub3_dim/P"/>
</dbReference>
<organism evidence="22 23">
    <name type="scientific">Hymenobacter antarcticus</name>
    <dbReference type="NCBI Taxonomy" id="486270"/>
    <lineage>
        <taxon>Bacteria</taxon>
        <taxon>Pseudomonadati</taxon>
        <taxon>Bacteroidota</taxon>
        <taxon>Cytophagia</taxon>
        <taxon>Cytophagales</taxon>
        <taxon>Hymenobacteraceae</taxon>
        <taxon>Hymenobacter</taxon>
    </lineage>
</organism>
<keyword evidence="8" id="KW-0597">Phosphoprotein</keyword>
<dbReference type="Gene3D" id="1.20.5.1930">
    <property type="match status" value="1"/>
</dbReference>
<evidence type="ECO:0000256" key="15">
    <source>
        <dbReference type="ARBA" id="ARBA00023012"/>
    </source>
</evidence>
<dbReference type="PANTHER" id="PTHR24421">
    <property type="entry name" value="NITRATE/NITRITE SENSOR PROTEIN NARX-RELATED"/>
    <property type="match status" value="1"/>
</dbReference>
<evidence type="ECO:0000313" key="23">
    <source>
        <dbReference type="Proteomes" id="UP001501556"/>
    </source>
</evidence>
<evidence type="ECO:0000256" key="2">
    <source>
        <dbReference type="ARBA" id="ARBA00001966"/>
    </source>
</evidence>
<keyword evidence="11" id="KW-0547">Nucleotide-binding</keyword>
<evidence type="ECO:0000256" key="7">
    <source>
        <dbReference type="ARBA" id="ARBA00022490"/>
    </source>
</evidence>
<proteinExistence type="predicted"/>
<dbReference type="InterPro" id="IPR019734">
    <property type="entry name" value="TPR_rpt"/>
</dbReference>
<keyword evidence="15" id="KW-0902">Two-component regulatory system</keyword>
<comment type="catalytic activity">
    <reaction evidence="1">
        <text>ATP + protein L-histidine = ADP + protein N-phospho-L-histidine.</text>
        <dbReference type="EC" id="2.7.13.3"/>
    </reaction>
</comment>
<keyword evidence="16" id="KW-0411">Iron-sulfur</keyword>
<accession>A0ABP7PUW2</accession>
<protein>
    <recommendedName>
        <fullName evidence="5">Oxygen sensor histidine kinase NreB</fullName>
        <ecNumber evidence="4">2.7.13.3</ecNumber>
    </recommendedName>
    <alternativeName>
        <fullName evidence="18">Nitrogen regulation protein B</fullName>
    </alternativeName>
</protein>
<keyword evidence="12" id="KW-0418">Kinase</keyword>
<dbReference type="PRINTS" id="PR00344">
    <property type="entry name" value="BCTRLSENSOR"/>
</dbReference>
<feature type="signal peptide" evidence="20">
    <location>
        <begin position="1"/>
        <end position="20"/>
    </location>
</feature>
<evidence type="ECO:0000256" key="11">
    <source>
        <dbReference type="ARBA" id="ARBA00022741"/>
    </source>
</evidence>
<keyword evidence="7" id="KW-0963">Cytoplasm</keyword>
<dbReference type="Proteomes" id="UP001501556">
    <property type="component" value="Unassembled WGS sequence"/>
</dbReference>
<sequence>MKNLYLLFFLLTALVPTTWAQRPSVRADSLQRLLTASRPDTNRVEYLIQLAWDRTDDNPLAAIRYGRRSLRLARQLHFATGECRSLLMLGWAFMRAGNYPTAVQTQLQARRLAERVGFAGGIIHADNAVGYAYAEQGNYPLALRYYLRAVAQARHQRNYILMTPILGNIGQAYLMAGQTDSARYYTLEGYKYDVRFRDRHSEIGDLSLLGDVEARRGNPAAARAYYQRSIGRARGMPVSYALCRSYLGLARASGPPDQALRYGQLALRASHEGGYAKGVFEASGYLARLYAARGNPTMAYRLLAAAVATRDSLFSQVKMAQLQALAFSEQMRQQELAERQLRASSAHRQRLLLAALGLVAVVAVFAYLLLNRRRLRREVEFAQERQQLERLRVQGILEAEEAERRRIGGDLHDGVGQLLTAAKLNLHALDEDLCRQNRSQHILLHNALDVVNESFREVRSISHNLMPTALMKQGLAQAVRDFLGKVPPDGRLITSLDVTGLDENDRMEPLIENMLFRVIQELVQNVLKHAQATELTLGIVRHADELTVLVADNGVGFDPAALGDEAGIGLKNLESRMAYLGGRVYFDAMPGRGTTVTLGLPLRAVRAAR</sequence>
<comment type="subcellular location">
    <subcellularLocation>
        <location evidence="3">Cytoplasm</location>
    </subcellularLocation>
</comment>
<feature type="domain" description="Histidine kinase" evidence="21">
    <location>
        <begin position="515"/>
        <end position="604"/>
    </location>
</feature>
<dbReference type="CDD" id="cd16917">
    <property type="entry name" value="HATPase_UhpB-NarQ-NarX-like"/>
    <property type="match status" value="1"/>
</dbReference>
<keyword evidence="10" id="KW-0479">Metal-binding</keyword>
<keyword evidence="14" id="KW-0408">Iron</keyword>
<evidence type="ECO:0000256" key="4">
    <source>
        <dbReference type="ARBA" id="ARBA00012438"/>
    </source>
</evidence>
<keyword evidence="13" id="KW-0067">ATP-binding</keyword>
<evidence type="ECO:0000256" key="5">
    <source>
        <dbReference type="ARBA" id="ARBA00017322"/>
    </source>
</evidence>
<evidence type="ECO:0000256" key="3">
    <source>
        <dbReference type="ARBA" id="ARBA00004496"/>
    </source>
</evidence>
<dbReference type="InterPro" id="IPR050482">
    <property type="entry name" value="Sensor_HK_TwoCompSys"/>
</dbReference>
<dbReference type="Pfam" id="PF13424">
    <property type="entry name" value="TPR_12"/>
    <property type="match status" value="1"/>
</dbReference>
<evidence type="ECO:0000256" key="6">
    <source>
        <dbReference type="ARBA" id="ARBA00022485"/>
    </source>
</evidence>
<dbReference type="Gene3D" id="1.25.40.10">
    <property type="entry name" value="Tetratricopeptide repeat domain"/>
    <property type="match status" value="2"/>
</dbReference>
<keyword evidence="19" id="KW-0472">Membrane</keyword>
<keyword evidence="19" id="KW-0812">Transmembrane</keyword>
<evidence type="ECO:0000313" key="22">
    <source>
        <dbReference type="EMBL" id="GAA3970518.1"/>
    </source>
</evidence>
<evidence type="ECO:0000256" key="10">
    <source>
        <dbReference type="ARBA" id="ARBA00022723"/>
    </source>
</evidence>